<protein>
    <submittedName>
        <fullName evidence="1">Uncharacterized protein</fullName>
    </submittedName>
</protein>
<name>A0A820MRF7_9BILA</name>
<organism evidence="1 2">
    <name type="scientific">Adineta steineri</name>
    <dbReference type="NCBI Taxonomy" id="433720"/>
    <lineage>
        <taxon>Eukaryota</taxon>
        <taxon>Metazoa</taxon>
        <taxon>Spiralia</taxon>
        <taxon>Gnathifera</taxon>
        <taxon>Rotifera</taxon>
        <taxon>Eurotatoria</taxon>
        <taxon>Bdelloidea</taxon>
        <taxon>Adinetida</taxon>
        <taxon>Adinetidae</taxon>
        <taxon>Adineta</taxon>
    </lineage>
</organism>
<reference evidence="1" key="1">
    <citation type="submission" date="2021-02" db="EMBL/GenBank/DDBJ databases">
        <authorList>
            <person name="Nowell W R."/>
        </authorList>
    </citation>
    <scope>NUCLEOTIDE SEQUENCE</scope>
</reference>
<evidence type="ECO:0000313" key="2">
    <source>
        <dbReference type="Proteomes" id="UP000663881"/>
    </source>
</evidence>
<comment type="caution">
    <text evidence="1">The sequence shown here is derived from an EMBL/GenBank/DDBJ whole genome shotgun (WGS) entry which is preliminary data.</text>
</comment>
<accession>A0A820MRF7</accession>
<gene>
    <name evidence="1" type="ORF">OKA104_LOCUS50218</name>
</gene>
<proteinExistence type="predicted"/>
<dbReference type="AlphaFoldDB" id="A0A820MRF7"/>
<evidence type="ECO:0000313" key="1">
    <source>
        <dbReference type="EMBL" id="CAF4378404.1"/>
    </source>
</evidence>
<feature type="non-terminal residue" evidence="1">
    <location>
        <position position="30"/>
    </location>
</feature>
<dbReference type="EMBL" id="CAJOAY010024860">
    <property type="protein sequence ID" value="CAF4378404.1"/>
    <property type="molecule type" value="Genomic_DNA"/>
</dbReference>
<sequence>MKVQPLKIVGMDMTIIPLGVPPSRVNFVDR</sequence>
<dbReference type="Proteomes" id="UP000663881">
    <property type="component" value="Unassembled WGS sequence"/>
</dbReference>